<keyword evidence="2" id="KW-1185">Reference proteome</keyword>
<name>A0A255YU66_9PROT</name>
<protein>
    <submittedName>
        <fullName evidence="1">Uncharacterized protein</fullName>
    </submittedName>
</protein>
<comment type="caution">
    <text evidence="1">The sequence shown here is derived from an EMBL/GenBank/DDBJ whole genome shotgun (WGS) entry which is preliminary data.</text>
</comment>
<proteinExistence type="predicted"/>
<dbReference type="OrthoDB" id="7363671at2"/>
<organism evidence="1 2">
    <name type="scientific">Niveispirillum lacus</name>
    <dbReference type="NCBI Taxonomy" id="1981099"/>
    <lineage>
        <taxon>Bacteria</taxon>
        <taxon>Pseudomonadati</taxon>
        <taxon>Pseudomonadota</taxon>
        <taxon>Alphaproteobacteria</taxon>
        <taxon>Rhodospirillales</taxon>
        <taxon>Azospirillaceae</taxon>
        <taxon>Niveispirillum</taxon>
    </lineage>
</organism>
<accession>A0A255YU66</accession>
<dbReference type="Proteomes" id="UP000216998">
    <property type="component" value="Unassembled WGS sequence"/>
</dbReference>
<evidence type="ECO:0000313" key="1">
    <source>
        <dbReference type="EMBL" id="OYQ32777.1"/>
    </source>
</evidence>
<reference evidence="1 2" key="1">
    <citation type="submission" date="2017-07" db="EMBL/GenBank/DDBJ databases">
        <title>Niveispirillum cyanobacteriorum sp. nov., isolated from cyanobacterial aggregates in a eutrophic lake.</title>
        <authorList>
            <person name="Cai H."/>
        </authorList>
    </citation>
    <scope>NUCLEOTIDE SEQUENCE [LARGE SCALE GENOMIC DNA]</scope>
    <source>
        <strain evidence="2">TH1-14</strain>
    </source>
</reference>
<dbReference type="AlphaFoldDB" id="A0A255YU66"/>
<dbReference type="EMBL" id="NOXU01000031">
    <property type="protein sequence ID" value="OYQ32777.1"/>
    <property type="molecule type" value="Genomic_DNA"/>
</dbReference>
<dbReference type="RefSeq" id="WP_094457812.1">
    <property type="nucleotide sequence ID" value="NZ_NOXU01000031.1"/>
</dbReference>
<gene>
    <name evidence="1" type="ORF">CHU95_18675</name>
</gene>
<sequence>MRQVLNDVTTEQLPEILLRLGIQPGQRLRITLETLDEDVTLPGDEEEEVAAFDWALDEVERA</sequence>
<evidence type="ECO:0000313" key="2">
    <source>
        <dbReference type="Proteomes" id="UP000216998"/>
    </source>
</evidence>